<feature type="compositionally biased region" description="Low complexity" evidence="1">
    <location>
        <begin position="591"/>
        <end position="606"/>
    </location>
</feature>
<feature type="region of interest" description="Disordered" evidence="1">
    <location>
        <begin position="1099"/>
        <end position="1128"/>
    </location>
</feature>
<evidence type="ECO:0000259" key="4">
    <source>
        <dbReference type="Pfam" id="PF19077"/>
    </source>
</evidence>
<feature type="region of interest" description="Disordered" evidence="1">
    <location>
        <begin position="1300"/>
        <end position="1325"/>
    </location>
</feature>
<dbReference type="InterPro" id="IPR025592">
    <property type="entry name" value="DUF4347"/>
</dbReference>
<comment type="caution">
    <text evidence="6">The sequence shown here is derived from an EMBL/GenBank/DDBJ whole genome shotgun (WGS) entry which is preliminary data.</text>
</comment>
<name>A0A4Y9SIQ6_9BURK</name>
<dbReference type="Pfam" id="PF19078">
    <property type="entry name" value="Big_12"/>
    <property type="match status" value="4"/>
</dbReference>
<evidence type="ECO:0000259" key="5">
    <source>
        <dbReference type="Pfam" id="PF19078"/>
    </source>
</evidence>
<feature type="domain" description="Bacterial Ig-like" evidence="4">
    <location>
        <begin position="1609"/>
        <end position="1704"/>
    </location>
</feature>
<dbReference type="Pfam" id="PF17936">
    <property type="entry name" value="Big_6"/>
    <property type="match status" value="1"/>
</dbReference>
<feature type="domain" description="Bacterial Ig-like" evidence="5">
    <location>
        <begin position="1501"/>
        <end position="1596"/>
    </location>
</feature>
<feature type="domain" description="Bacterial Ig-like" evidence="4">
    <location>
        <begin position="593"/>
        <end position="688"/>
    </location>
</feature>
<dbReference type="NCBIfam" id="NF033510">
    <property type="entry name" value="Ca_tandemer"/>
    <property type="match status" value="8"/>
</dbReference>
<evidence type="ECO:0000259" key="2">
    <source>
        <dbReference type="Pfam" id="PF14252"/>
    </source>
</evidence>
<proteinExistence type="predicted"/>
<evidence type="ECO:0000256" key="1">
    <source>
        <dbReference type="SAM" id="MobiDB-lite"/>
    </source>
</evidence>
<dbReference type="OrthoDB" id="6091599at2"/>
<feature type="domain" description="Bacterial Ig" evidence="3">
    <location>
        <begin position="1119"/>
        <end position="1186"/>
    </location>
</feature>
<feature type="domain" description="Bacterial Ig-like" evidence="4">
    <location>
        <begin position="696"/>
        <end position="790"/>
    </location>
</feature>
<dbReference type="Gene3D" id="2.60.40.10">
    <property type="entry name" value="Immunoglobulins"/>
    <property type="match status" value="10"/>
</dbReference>
<dbReference type="InterPro" id="IPR041498">
    <property type="entry name" value="Big_6"/>
</dbReference>
<feature type="domain" description="Bacterial Ig-like" evidence="4">
    <location>
        <begin position="797"/>
        <end position="892"/>
    </location>
</feature>
<organism evidence="6 7">
    <name type="scientific">Zemynaea arenosa</name>
    <dbReference type="NCBI Taxonomy" id="2561931"/>
    <lineage>
        <taxon>Bacteria</taxon>
        <taxon>Pseudomonadati</taxon>
        <taxon>Pseudomonadota</taxon>
        <taxon>Betaproteobacteria</taxon>
        <taxon>Burkholderiales</taxon>
        <taxon>Oxalobacteraceae</taxon>
        <taxon>Telluria group</taxon>
        <taxon>Zemynaea</taxon>
    </lineage>
</organism>
<dbReference type="RefSeq" id="WP_135206188.1">
    <property type="nucleotide sequence ID" value="NZ_SPVF01000076.1"/>
</dbReference>
<feature type="compositionally biased region" description="Low complexity" evidence="1">
    <location>
        <begin position="695"/>
        <end position="718"/>
    </location>
</feature>
<feature type="compositionally biased region" description="Low complexity" evidence="1">
    <location>
        <begin position="1312"/>
        <end position="1321"/>
    </location>
</feature>
<evidence type="ECO:0000313" key="7">
    <source>
        <dbReference type="Proteomes" id="UP000298438"/>
    </source>
</evidence>
<dbReference type="Pfam" id="PF14252">
    <property type="entry name" value="DUF4347"/>
    <property type="match status" value="1"/>
</dbReference>
<feature type="region of interest" description="Disordered" evidence="1">
    <location>
        <begin position="791"/>
        <end position="820"/>
    </location>
</feature>
<protein>
    <submittedName>
        <fullName evidence="6">DUF4347 domain-containing protein</fullName>
    </submittedName>
</protein>
<evidence type="ECO:0000313" key="6">
    <source>
        <dbReference type="EMBL" id="TFW25507.1"/>
    </source>
</evidence>
<feature type="region of interest" description="Disordered" evidence="1">
    <location>
        <begin position="695"/>
        <end position="726"/>
    </location>
</feature>
<feature type="domain" description="Bacterial Ig-like" evidence="5">
    <location>
        <begin position="995"/>
        <end position="1091"/>
    </location>
</feature>
<feature type="domain" description="Bacterial Ig-like" evidence="5">
    <location>
        <begin position="1196"/>
        <end position="1286"/>
    </location>
</feature>
<gene>
    <name evidence="6" type="ORF">E4L96_05370</name>
</gene>
<dbReference type="PANTHER" id="PTHR34677">
    <property type="match status" value="1"/>
</dbReference>
<dbReference type="InterPro" id="IPR014756">
    <property type="entry name" value="Ig_E-set"/>
</dbReference>
<feature type="domain" description="Bacterial Ig-like" evidence="4">
    <location>
        <begin position="1712"/>
        <end position="1805"/>
    </location>
</feature>
<feature type="compositionally biased region" description="Low complexity" evidence="1">
    <location>
        <begin position="792"/>
        <end position="815"/>
    </location>
</feature>
<feature type="domain" description="Bacterial Ig-like" evidence="5">
    <location>
        <begin position="486"/>
        <end position="579"/>
    </location>
</feature>
<feature type="region of interest" description="Disordered" evidence="1">
    <location>
        <begin position="591"/>
        <end position="621"/>
    </location>
</feature>
<reference evidence="6 7" key="1">
    <citation type="submission" date="2019-03" db="EMBL/GenBank/DDBJ databases">
        <title>Draft Genome Sequence of Massilia arenosa sp. nov., a Novel Massilia Species Isolated from a Sandy-loam Maize Soil.</title>
        <authorList>
            <person name="Raths R."/>
            <person name="Peta V."/>
            <person name="Bucking H."/>
        </authorList>
    </citation>
    <scope>NUCLEOTIDE SEQUENCE [LARGE SCALE GENOMIC DNA]</scope>
    <source>
        <strain evidence="6 7">MC02</strain>
    </source>
</reference>
<dbReference type="Proteomes" id="UP000298438">
    <property type="component" value="Unassembled WGS sequence"/>
</dbReference>
<dbReference type="InterPro" id="IPR013783">
    <property type="entry name" value="Ig-like_fold"/>
</dbReference>
<dbReference type="SUPFAM" id="SSF81296">
    <property type="entry name" value="E set domains"/>
    <property type="match status" value="1"/>
</dbReference>
<dbReference type="Pfam" id="PF19077">
    <property type="entry name" value="Big_13"/>
    <property type="match status" value="7"/>
</dbReference>
<feature type="domain" description="DUF4347" evidence="2">
    <location>
        <begin position="39"/>
        <end position="202"/>
    </location>
</feature>
<accession>A0A4Y9SIQ6</accession>
<feature type="compositionally biased region" description="Polar residues" evidence="1">
    <location>
        <begin position="1111"/>
        <end position="1128"/>
    </location>
</feature>
<dbReference type="InterPro" id="IPR044016">
    <property type="entry name" value="Big_13"/>
</dbReference>
<evidence type="ECO:0000259" key="3">
    <source>
        <dbReference type="Pfam" id="PF17936"/>
    </source>
</evidence>
<keyword evidence="7" id="KW-1185">Reference proteome</keyword>
<dbReference type="PANTHER" id="PTHR34677:SF3">
    <property type="entry name" value="BACTERIAL IG-LIKE DOMAIN-CONTAINING PROTEIN"/>
    <property type="match status" value="1"/>
</dbReference>
<sequence>MTPTAFDATLTIAAGTPPDLPAAPALDGPLTLAQPRTEIVFIESDVPDLATLARELGIGREVVILDAGGDGLQQMTAALAGRSGIAALHVVTHGAPGAADLGTLTLDSAALATHQAELAALGRSLAPDADLLMYGCSIGAGATGASFVQQLAIATGADVAASDDLTGSAALDGDWQLEITQGQVDAPSAATAALAAQYSSILSTVSFNNWNNVAHTGDGATAASDVTYNVNGSASTQLLIDGATQGVAAYQGYGSVFLSPQSAVGDTSVSLSFVFGQLFTATSITLENWDNYNFSSQNLVFKGYNSNHDQVGSGSLNFAYGPGTPATATLTGMTDIVELKIFATTNSNKLIYLALDSIDISNIHAPPPKVSYVDSTTANGTYGPGTAIDIQVGFDQAVTVTGTPQLQLETGTTDRYATYVSGSGSSTLTFRYTVQAGDSATQLDYLSTSALTGTITAAGDGTAANLSLVTPGTIGSLKVNAAIAIDGVAPTLAISTNDTTLVANQTATITFTFSEDPGSSFTAADISVSSGTLSALTTTGAVRTATFTPTAGVDSGAATISVTAGSYTDAVSNGGAAASLNLTWDTLAPAAPSAPALDSGSDSGSSHTDRVTSDTTPTFSGTAEAGATVKLYDTDGTTLIGSTTATGGSWTITASALGAGSHTITARATDVNGNVGSASAGTTITIDTAAPSAPAALDLDSGSDSGSSSTDNLTSDDTPTIGGTAEANSDITLYDTDGTTVLATTTANGSGIWSVATSTLGAGTHTVTAKATDAAGNTSAASSGLTLTVDRSAPAAPSAPDLQAGADSGSSSTDDITSERTPVFTGTAEAGATVTLYDTDGTTVLGTGTASGGSWSITTSTLSEGDHTITAKATDAAGNVSAASTALSVTVDITPPATTVISAAFSADGGASASDFITGTASQTISGTLSANLAAGESVEVSIDNGATWHGATASAGQNTWSVAKTLTGSDTLQVRVLDAAGNAGTPWSHAYVLDTTAPSVTITSSAPQLSSGETALITFTFSEDPGTTFTNGDITVTGGTLGTLSGSGTVRTAVFTPTADTNGGTASITIAAGAWSDVAGNDGSAGATPSLTFDTLAPSAPGTPDLLAGSDSSLNTDNLTNDATPTFSGTAEAGSTVTLYDTDGTTVLGTGAATGGNWSITATQLVEGAHTIRATATDGAGNVSTLSAGLDVTIDTTGPTVAIASSVAAVRAGQSATITFTFSEDPGSSFTLADVAVSGGTLDSLAGSGSTRTAVFTPADGVATGAASITIAAGAYLDAAGNNGGAGITPVLHIDTLPPAAPSVPDLQAASDSGSSSTDDITSERTPVFTGTAEAGATVTLYDTDGTTVLGTGTASGGTWTITASTLSEGDHTITAKATDAAGNVSAASTALSVTVDITPPGTTVTSAAFSADGGTSATDFITGTASQTISGTLSANLAAGESVEVSIDNGATWHAAMASVGQSTWSVAQTLAGSDTLKVRVLDAAGNSSAALAQAYVLDTTAPTLAISSSQAQLKIGQTAVISFTFSEDPGATFTAADVSVSGGTLGALSGSGNVRTAVFTPTAGLDARSATITVAAGSYGDLAGNAGGAGVTPSISFDTLAPAAPTALVLDTGSDSGTLGDRLTSTTTPTVSGHAAAGTTVTLYGTDGTTVLGSTTADGGGTWHITTSLLAAGSHSLTAVATDAAGNTSASSEPFALTIDNAAPAAPAALALAPASDSGTAGDRLTSDTTPTITGTAEALASVTLYGTDGTTVLGTAQANGAGAWSITASTLGEGAHTLTAKQRDAAGNESAASAPLAITIDITPPAAPDAPVLAPASDTGTAGDRITWESAPVITGTALANATVTLYDTNGTTVLGTAHADGAGHWSIQSTALGEGLHSLTVRQADAAGNLSAASTALALTIESEPLPLVDGVPVDVSPVVLPSGELGIGIDIPLVPPTRPDSTGLPGVADIPLSPGSAANLLLAQVAPGFGLSASTAPNQVAASGAETLLAAIRAATHSNPAGDQQQMTGNGTDFLALLPAAQNLLVSTVKPVTAPGTNGVLTLSGANASTQSVALVIDTSGLQSGGRIDLERIDFAAIVGSADVRALSGNTILTGDGASQHFTVPAGGTGQVFAGGGADVLQFGVPPAPQTGSAALRDLPGTTLLHGGAGADTAVLNGTRASYNVEQHEGYLLVNSLAAPTVKALVVNVEQLQFSDVTEAVPVDAALLTLAGLYAGALGRQADLDGFAYWGNVLHAGASWGAVALSIIDSPERRAAHEGFNGNAGHDLELLYGALFNRHSDAEGWAFWTSVLARGVSLEVVANEMMHSVEMVGHQRAAADWNFIV</sequence>
<feature type="domain" description="Bacterial Ig-like" evidence="4">
    <location>
        <begin position="1815"/>
        <end position="1906"/>
    </location>
</feature>
<dbReference type="EMBL" id="SPVF01000076">
    <property type="protein sequence ID" value="TFW25507.1"/>
    <property type="molecule type" value="Genomic_DNA"/>
</dbReference>
<feature type="domain" description="Bacterial Ig-like" evidence="4">
    <location>
        <begin position="1303"/>
        <end position="1398"/>
    </location>
</feature>
<dbReference type="InterPro" id="IPR044048">
    <property type="entry name" value="Big_12"/>
</dbReference>